<evidence type="ECO:0000313" key="5">
    <source>
        <dbReference type="Proteomes" id="UP000011087"/>
    </source>
</evidence>
<dbReference type="EMBL" id="JH993155">
    <property type="protein sequence ID" value="EKX33139.1"/>
    <property type="molecule type" value="Genomic_DNA"/>
</dbReference>
<feature type="transmembrane region" description="Helical" evidence="1">
    <location>
        <begin position="158"/>
        <end position="185"/>
    </location>
</feature>
<evidence type="ECO:0000256" key="2">
    <source>
        <dbReference type="SAM" id="SignalP"/>
    </source>
</evidence>
<keyword evidence="1" id="KW-0472">Membrane</keyword>
<gene>
    <name evidence="3" type="ORF">GUITHDRAFT_98431</name>
</gene>
<dbReference type="OrthoDB" id="4518at2759"/>
<dbReference type="STRING" id="905079.L1IB44"/>
<dbReference type="HOGENOM" id="CLU_029821_0_0_1"/>
<reference evidence="3 5" key="1">
    <citation type="journal article" date="2012" name="Nature">
        <title>Algal genomes reveal evolutionary mosaicism and the fate of nucleomorphs.</title>
        <authorList>
            <consortium name="DOE Joint Genome Institute"/>
            <person name="Curtis B.A."/>
            <person name="Tanifuji G."/>
            <person name="Burki F."/>
            <person name="Gruber A."/>
            <person name="Irimia M."/>
            <person name="Maruyama S."/>
            <person name="Arias M.C."/>
            <person name="Ball S.G."/>
            <person name="Gile G.H."/>
            <person name="Hirakawa Y."/>
            <person name="Hopkins J.F."/>
            <person name="Kuo A."/>
            <person name="Rensing S.A."/>
            <person name="Schmutz J."/>
            <person name="Symeonidi A."/>
            <person name="Elias M."/>
            <person name="Eveleigh R.J."/>
            <person name="Herman E.K."/>
            <person name="Klute M.J."/>
            <person name="Nakayama T."/>
            <person name="Obornik M."/>
            <person name="Reyes-Prieto A."/>
            <person name="Armbrust E.V."/>
            <person name="Aves S.J."/>
            <person name="Beiko R.G."/>
            <person name="Coutinho P."/>
            <person name="Dacks J.B."/>
            <person name="Durnford D.G."/>
            <person name="Fast N.M."/>
            <person name="Green B.R."/>
            <person name="Grisdale C.J."/>
            <person name="Hempel F."/>
            <person name="Henrissat B."/>
            <person name="Hoppner M.P."/>
            <person name="Ishida K."/>
            <person name="Kim E."/>
            <person name="Koreny L."/>
            <person name="Kroth P.G."/>
            <person name="Liu Y."/>
            <person name="Malik S.B."/>
            <person name="Maier U.G."/>
            <person name="McRose D."/>
            <person name="Mock T."/>
            <person name="Neilson J.A."/>
            <person name="Onodera N.T."/>
            <person name="Poole A.M."/>
            <person name="Pritham E.J."/>
            <person name="Richards T.A."/>
            <person name="Rocap G."/>
            <person name="Roy S.W."/>
            <person name="Sarai C."/>
            <person name="Schaack S."/>
            <person name="Shirato S."/>
            <person name="Slamovits C.H."/>
            <person name="Spencer D.F."/>
            <person name="Suzuki S."/>
            <person name="Worden A.Z."/>
            <person name="Zauner S."/>
            <person name="Barry K."/>
            <person name="Bell C."/>
            <person name="Bharti A.K."/>
            <person name="Crow J.A."/>
            <person name="Grimwood J."/>
            <person name="Kramer R."/>
            <person name="Lindquist E."/>
            <person name="Lucas S."/>
            <person name="Salamov A."/>
            <person name="McFadden G.I."/>
            <person name="Lane C.E."/>
            <person name="Keeling P.J."/>
            <person name="Gray M.W."/>
            <person name="Grigoriev I.V."/>
            <person name="Archibald J.M."/>
        </authorList>
    </citation>
    <scope>NUCLEOTIDE SEQUENCE</scope>
    <source>
        <strain evidence="3 5">CCMP2712</strain>
    </source>
</reference>
<dbReference type="InterPro" id="IPR044200">
    <property type="entry name" value="At5g03900-like"/>
</dbReference>
<reference evidence="5" key="2">
    <citation type="submission" date="2012-11" db="EMBL/GenBank/DDBJ databases">
        <authorList>
            <person name="Kuo A."/>
            <person name="Curtis B.A."/>
            <person name="Tanifuji G."/>
            <person name="Burki F."/>
            <person name="Gruber A."/>
            <person name="Irimia M."/>
            <person name="Maruyama S."/>
            <person name="Arias M.C."/>
            <person name="Ball S.G."/>
            <person name="Gile G.H."/>
            <person name="Hirakawa Y."/>
            <person name="Hopkins J.F."/>
            <person name="Rensing S.A."/>
            <person name="Schmutz J."/>
            <person name="Symeonidi A."/>
            <person name="Elias M."/>
            <person name="Eveleigh R.J."/>
            <person name="Herman E.K."/>
            <person name="Klute M.J."/>
            <person name="Nakayama T."/>
            <person name="Obornik M."/>
            <person name="Reyes-Prieto A."/>
            <person name="Armbrust E.V."/>
            <person name="Aves S.J."/>
            <person name="Beiko R.G."/>
            <person name="Coutinho P."/>
            <person name="Dacks J.B."/>
            <person name="Durnford D.G."/>
            <person name="Fast N.M."/>
            <person name="Green B.R."/>
            <person name="Grisdale C."/>
            <person name="Hempe F."/>
            <person name="Henrissat B."/>
            <person name="Hoppner M.P."/>
            <person name="Ishida K.-I."/>
            <person name="Kim E."/>
            <person name="Koreny L."/>
            <person name="Kroth P.G."/>
            <person name="Liu Y."/>
            <person name="Malik S.-B."/>
            <person name="Maier U.G."/>
            <person name="McRose D."/>
            <person name="Mock T."/>
            <person name="Neilson J.A."/>
            <person name="Onodera N.T."/>
            <person name="Poole A.M."/>
            <person name="Pritham E.J."/>
            <person name="Richards T.A."/>
            <person name="Rocap G."/>
            <person name="Roy S.W."/>
            <person name="Sarai C."/>
            <person name="Schaack S."/>
            <person name="Shirato S."/>
            <person name="Slamovits C.H."/>
            <person name="Spencer D.F."/>
            <person name="Suzuki S."/>
            <person name="Worden A.Z."/>
            <person name="Zauner S."/>
            <person name="Barry K."/>
            <person name="Bell C."/>
            <person name="Bharti A.K."/>
            <person name="Crow J.A."/>
            <person name="Grimwood J."/>
            <person name="Kramer R."/>
            <person name="Lindquist E."/>
            <person name="Lucas S."/>
            <person name="Salamov A."/>
            <person name="McFadden G.I."/>
            <person name="Lane C.E."/>
            <person name="Keeling P.J."/>
            <person name="Gray M.W."/>
            <person name="Grigoriev I.V."/>
            <person name="Archibald J.M."/>
        </authorList>
    </citation>
    <scope>NUCLEOTIDE SEQUENCE</scope>
    <source>
        <strain evidence="5">CCMP2712</strain>
    </source>
</reference>
<protein>
    <recommendedName>
        <fullName evidence="6">Iron-sulfur cluster biosynthesis family protein</fullName>
    </recommendedName>
</protein>
<evidence type="ECO:0000256" key="1">
    <source>
        <dbReference type="SAM" id="Phobius"/>
    </source>
</evidence>
<evidence type="ECO:0008006" key="6">
    <source>
        <dbReference type="Google" id="ProtNLM"/>
    </source>
</evidence>
<dbReference type="eggNOG" id="KOG1119">
    <property type="taxonomic scope" value="Eukaryota"/>
</dbReference>
<dbReference type="PaxDb" id="55529-EKX33139"/>
<sequence>MKVWHVALLVSTLWLYAEGFTFLSPLSLGISRPQRGLSRCQRAPGGSWTRGGRSRLHASSRGALGVFSEPDPPPENILKAVDRAGGRVTVADVATSAGVSLNEAKKQLNVLAQLADGNLEVSKDGELVYVFSAGFRNELLSRSAKKRIQQGWDKVAPILFYMVKVSFGIALISSIALIFTAILVLQSSSRDDRDDRRGYSSGGGFSFYMGPSYWWGPSPFDIFYFSSSSPYGVNRYDNPSQLSFLESVFSFLFGDGNPNANFEQRRYKALANLIRAKGGVVTAEEVAGYLDPPAEPDEDKLVDESFVLPALTQLGGMPEVTESGDIVYVFEDLQLSAAAANDQGWEKLSLQELTKLAKSEGISTRGVYEKDDLLAVIRAARETRSVKSNQEGDRVATYLDEKPFQFSLATSGQQLAVGALAAVNLFGALYLGNLFASPYLVGRELIGLLGFVKAIYPLLLAYGVAFVAVPAARYLKLQADNRKIEKRNRLRALWAFALRKGGRNLERKLTEARKRSQGVKLIKEQDIEYTTGKSIEEQGLDLKAWDAKYLNKDEK</sequence>
<feature type="chain" id="PRO_5008769831" description="Iron-sulfur cluster biosynthesis family protein" evidence="2">
    <location>
        <begin position="20"/>
        <end position="555"/>
    </location>
</feature>
<dbReference type="GeneID" id="17289849"/>
<reference evidence="4" key="3">
    <citation type="submission" date="2016-03" db="UniProtKB">
        <authorList>
            <consortium name="EnsemblProtists"/>
        </authorList>
    </citation>
    <scope>IDENTIFICATION</scope>
</reference>
<accession>L1IB44</accession>
<keyword evidence="1" id="KW-0812">Transmembrane</keyword>
<feature type="signal peptide" evidence="2">
    <location>
        <begin position="1"/>
        <end position="19"/>
    </location>
</feature>
<dbReference type="EnsemblProtists" id="EKX33139">
    <property type="protein sequence ID" value="EKX33139"/>
    <property type="gene ID" value="GUITHDRAFT_98431"/>
</dbReference>
<keyword evidence="5" id="KW-1185">Reference proteome</keyword>
<dbReference type="AlphaFoldDB" id="L1IB44"/>
<proteinExistence type="predicted"/>
<feature type="transmembrane region" description="Helical" evidence="1">
    <location>
        <begin position="415"/>
        <end position="435"/>
    </location>
</feature>
<dbReference type="PANTHER" id="PTHR47380:SF4">
    <property type="entry name" value="OS02G0533000 PROTEIN"/>
    <property type="match status" value="1"/>
</dbReference>
<dbReference type="OMA" id="PLIRYFW"/>
<dbReference type="RefSeq" id="XP_005820119.1">
    <property type="nucleotide sequence ID" value="XM_005820062.1"/>
</dbReference>
<evidence type="ECO:0000313" key="4">
    <source>
        <dbReference type="EnsemblProtists" id="EKX33139"/>
    </source>
</evidence>
<keyword evidence="2" id="KW-0732">Signal</keyword>
<dbReference type="PANTHER" id="PTHR47380">
    <property type="entry name" value="OS02G0533000 PROTEIN"/>
    <property type="match status" value="1"/>
</dbReference>
<evidence type="ECO:0000313" key="3">
    <source>
        <dbReference type="EMBL" id="EKX33139.1"/>
    </source>
</evidence>
<feature type="transmembrane region" description="Helical" evidence="1">
    <location>
        <begin position="455"/>
        <end position="475"/>
    </location>
</feature>
<dbReference type="KEGG" id="gtt:GUITHDRAFT_98431"/>
<organism evidence="3">
    <name type="scientific">Guillardia theta (strain CCMP2712)</name>
    <name type="common">Cryptophyte</name>
    <dbReference type="NCBI Taxonomy" id="905079"/>
    <lineage>
        <taxon>Eukaryota</taxon>
        <taxon>Cryptophyceae</taxon>
        <taxon>Pyrenomonadales</taxon>
        <taxon>Geminigeraceae</taxon>
        <taxon>Guillardia</taxon>
    </lineage>
</organism>
<name>L1IB44_GUITC</name>
<keyword evidence="1" id="KW-1133">Transmembrane helix</keyword>
<dbReference type="Proteomes" id="UP000011087">
    <property type="component" value="Unassembled WGS sequence"/>
</dbReference>